<dbReference type="InterPro" id="IPR014719">
    <property type="entry name" value="Ribosomal_bL12_C/ClpS-like"/>
</dbReference>
<gene>
    <name evidence="1" type="ORF">LCGC14_0814940</name>
</gene>
<dbReference type="AlphaFoldDB" id="A0A0F9PQ74"/>
<dbReference type="Gene3D" id="3.30.1390.10">
    <property type="match status" value="1"/>
</dbReference>
<accession>A0A0F9PQ74</accession>
<evidence type="ECO:0000313" key="1">
    <source>
        <dbReference type="EMBL" id="KKN32344.1"/>
    </source>
</evidence>
<sequence>MNELEKAVLAVMITQELLKNEKKILAIKIIRFMYGADLRDGKDFVDRLETR</sequence>
<reference evidence="1" key="1">
    <citation type="journal article" date="2015" name="Nature">
        <title>Complex archaea that bridge the gap between prokaryotes and eukaryotes.</title>
        <authorList>
            <person name="Spang A."/>
            <person name="Saw J.H."/>
            <person name="Jorgensen S.L."/>
            <person name="Zaremba-Niedzwiedzka K."/>
            <person name="Martijn J."/>
            <person name="Lind A.E."/>
            <person name="van Eijk R."/>
            <person name="Schleper C."/>
            <person name="Guy L."/>
            <person name="Ettema T.J."/>
        </authorList>
    </citation>
    <scope>NUCLEOTIDE SEQUENCE</scope>
</reference>
<dbReference type="EMBL" id="LAZR01002259">
    <property type="protein sequence ID" value="KKN32344.1"/>
    <property type="molecule type" value="Genomic_DNA"/>
</dbReference>
<name>A0A0F9PQ74_9ZZZZ</name>
<comment type="caution">
    <text evidence="1">The sequence shown here is derived from an EMBL/GenBank/DDBJ whole genome shotgun (WGS) entry which is preliminary data.</text>
</comment>
<organism evidence="1">
    <name type="scientific">marine sediment metagenome</name>
    <dbReference type="NCBI Taxonomy" id="412755"/>
    <lineage>
        <taxon>unclassified sequences</taxon>
        <taxon>metagenomes</taxon>
        <taxon>ecological metagenomes</taxon>
    </lineage>
</organism>
<protein>
    <submittedName>
        <fullName evidence="1">Uncharacterized protein</fullName>
    </submittedName>
</protein>
<proteinExistence type="predicted"/>